<keyword evidence="5" id="KW-1185">Reference proteome</keyword>
<evidence type="ECO:0000259" key="2">
    <source>
        <dbReference type="Pfam" id="PF18198"/>
    </source>
</evidence>
<feature type="domain" description="Dynein heavy chain region D6 P-loop" evidence="1">
    <location>
        <begin position="42"/>
        <end position="102"/>
    </location>
</feature>
<dbReference type="GO" id="GO:0007018">
    <property type="term" value="P:microtubule-based movement"/>
    <property type="evidence" value="ECO:0007669"/>
    <property type="project" value="InterPro"/>
</dbReference>
<reference evidence="4 5" key="1">
    <citation type="submission" date="2020-03" db="EMBL/GenBank/DDBJ databases">
        <title>Dissostichus mawsoni Genome sequencing and assembly.</title>
        <authorList>
            <person name="Park H."/>
        </authorList>
    </citation>
    <scope>NUCLEOTIDE SEQUENCE [LARGE SCALE GENOMIC DNA]</scope>
    <source>
        <strain evidence="4">DM0001</strain>
        <tissue evidence="4">Muscle</tissue>
    </source>
</reference>
<dbReference type="Pfam" id="PF18199">
    <property type="entry name" value="Dynein_C"/>
    <property type="match status" value="1"/>
</dbReference>
<proteinExistence type="predicted"/>
<dbReference type="FunFam" id="1.20.1270.280:FF:000002">
    <property type="entry name" value="Dynein heavy chain 5, axonemal"/>
    <property type="match status" value="1"/>
</dbReference>
<evidence type="ECO:0000313" key="4">
    <source>
        <dbReference type="EMBL" id="KAF3858028.1"/>
    </source>
</evidence>
<evidence type="ECO:0000259" key="1">
    <source>
        <dbReference type="Pfam" id="PF03028"/>
    </source>
</evidence>
<dbReference type="Pfam" id="PF18198">
    <property type="entry name" value="AAA_lid_11"/>
    <property type="match status" value="1"/>
</dbReference>
<dbReference type="GO" id="GO:0045505">
    <property type="term" value="F:dynein intermediate chain binding"/>
    <property type="evidence" value="ECO:0007669"/>
    <property type="project" value="InterPro"/>
</dbReference>
<feature type="domain" description="Dynein heavy chain AAA lid" evidence="2">
    <location>
        <begin position="122"/>
        <end position="261"/>
    </location>
</feature>
<accession>A0A7J5ZCF3</accession>
<sequence length="561" mass="64294">MGQGQEVHARKACQDVNDACMYWLMIVVHCMNKVMADHFTLYVASGGWALLQNCHLGLEFMEELLETVTTAETMHDSFRVWITTEPNEFFSITLLQSSIKFTNDPPKGFVLNQLEVSNLPMWKPILYSVAFLHTAVQERRKFGPLGWNIPYEFNSADFTASVEFVERHLDDCGPRKDVSWVTVRYMLAEVQYGGRVTDDYDKRLLQCFARVWFSKKMFDPLFCFYTGYKVPVCKTVDEYIECIQSLPTADSPQALGLHPNADITYQTNTSAEVLETITNIQPKESGGGSGATRESIVYSMAEDMLEKLPPNYVPHEVKARLLKMGALNPMNIFLRQEVDRMQRIIGVVRISLTDLKLAIDGTIIMSENLRDALDNIFDARVPNLWRKVSWDSSTLGFWYTELLERNKQFHSWVFEGRPKAFWMTGFFNPQVNLHNKVLKQAQEEITASPTEGVYVYGLYLEGASWDRKNVHLIESSPKVLFTPLPVIHMFAINSTAPMDPKLYICPIYKKPRRTDLNYIQQWCCIPSSHQTTGSCVESPCYATSNNKIVKTRDESIKPKHL</sequence>
<dbReference type="InterPro" id="IPR026983">
    <property type="entry name" value="DHC"/>
</dbReference>
<dbReference type="Gene3D" id="3.40.50.300">
    <property type="entry name" value="P-loop containing nucleotide triphosphate hydrolases"/>
    <property type="match status" value="1"/>
</dbReference>
<dbReference type="GO" id="GO:0030286">
    <property type="term" value="C:dynein complex"/>
    <property type="evidence" value="ECO:0007669"/>
    <property type="project" value="InterPro"/>
</dbReference>
<dbReference type="InterPro" id="IPR043160">
    <property type="entry name" value="Dynein_C_barrel"/>
</dbReference>
<dbReference type="AlphaFoldDB" id="A0A7J5ZCF3"/>
<feature type="domain" description="Dynein heavy chain C-terminal" evidence="3">
    <location>
        <begin position="267"/>
        <end position="430"/>
    </location>
</feature>
<dbReference type="PANTHER" id="PTHR46961">
    <property type="entry name" value="DYNEIN HEAVY CHAIN 1, AXONEMAL-LIKE PROTEIN"/>
    <property type="match status" value="1"/>
</dbReference>
<dbReference type="Gene3D" id="1.20.1270.280">
    <property type="match status" value="1"/>
</dbReference>
<comment type="caution">
    <text evidence="4">The sequence shown here is derived from an EMBL/GenBank/DDBJ whole genome shotgun (WGS) entry which is preliminary data.</text>
</comment>
<dbReference type="Pfam" id="PF03028">
    <property type="entry name" value="Dynein_heavy"/>
    <property type="match status" value="1"/>
</dbReference>
<dbReference type="InterPro" id="IPR042219">
    <property type="entry name" value="AAA_lid_11_sf"/>
</dbReference>
<dbReference type="Proteomes" id="UP000518266">
    <property type="component" value="Unassembled WGS sequence"/>
</dbReference>
<evidence type="ECO:0000259" key="3">
    <source>
        <dbReference type="Pfam" id="PF18199"/>
    </source>
</evidence>
<feature type="non-terminal residue" evidence="4">
    <location>
        <position position="1"/>
    </location>
</feature>
<dbReference type="Gene3D" id="1.10.8.720">
    <property type="entry name" value="Region D6 of dynein motor"/>
    <property type="match status" value="1"/>
</dbReference>
<dbReference type="InterPro" id="IPR004273">
    <property type="entry name" value="Dynein_heavy_D6_P-loop"/>
</dbReference>
<dbReference type="GO" id="GO:0051959">
    <property type="term" value="F:dynein light intermediate chain binding"/>
    <property type="evidence" value="ECO:0007669"/>
    <property type="project" value="InterPro"/>
</dbReference>
<evidence type="ECO:0008006" key="6">
    <source>
        <dbReference type="Google" id="ProtNLM"/>
    </source>
</evidence>
<organism evidence="4 5">
    <name type="scientific">Dissostichus mawsoni</name>
    <name type="common">Antarctic cod</name>
    <dbReference type="NCBI Taxonomy" id="36200"/>
    <lineage>
        <taxon>Eukaryota</taxon>
        <taxon>Metazoa</taxon>
        <taxon>Chordata</taxon>
        <taxon>Craniata</taxon>
        <taxon>Vertebrata</taxon>
        <taxon>Euteleostomi</taxon>
        <taxon>Actinopterygii</taxon>
        <taxon>Neopterygii</taxon>
        <taxon>Teleostei</taxon>
        <taxon>Neoteleostei</taxon>
        <taxon>Acanthomorphata</taxon>
        <taxon>Eupercaria</taxon>
        <taxon>Perciformes</taxon>
        <taxon>Notothenioidei</taxon>
        <taxon>Nototheniidae</taxon>
        <taxon>Dissostichus</taxon>
    </lineage>
</organism>
<evidence type="ECO:0000313" key="5">
    <source>
        <dbReference type="Proteomes" id="UP000518266"/>
    </source>
</evidence>
<dbReference type="EMBL" id="JAAKFY010000004">
    <property type="protein sequence ID" value="KAF3858028.1"/>
    <property type="molecule type" value="Genomic_DNA"/>
</dbReference>
<dbReference type="OrthoDB" id="10251809at2759"/>
<dbReference type="InterPro" id="IPR041228">
    <property type="entry name" value="Dynein_C"/>
</dbReference>
<dbReference type="InterPro" id="IPR041658">
    <property type="entry name" value="AAA_lid_11"/>
</dbReference>
<gene>
    <name evidence="4" type="ORF">F7725_011229</name>
</gene>
<name>A0A7J5ZCF3_DISMA</name>
<dbReference type="GO" id="GO:0008569">
    <property type="term" value="F:minus-end-directed microtubule motor activity"/>
    <property type="evidence" value="ECO:0007669"/>
    <property type="project" value="InterPro"/>
</dbReference>
<dbReference type="PANTHER" id="PTHR46961:SF18">
    <property type="entry name" value="DYNEIN AXONEMAL HEAVY CHAIN 5"/>
    <property type="match status" value="1"/>
</dbReference>
<dbReference type="FunFam" id="1.10.8.720:FF:000004">
    <property type="entry name" value="Dynein heavy chain 5, axonemal"/>
    <property type="match status" value="1"/>
</dbReference>
<protein>
    <recommendedName>
        <fullName evidence="6">Dynein heavy chain 8, axonemal</fullName>
    </recommendedName>
</protein>
<dbReference type="InterPro" id="IPR027417">
    <property type="entry name" value="P-loop_NTPase"/>
</dbReference>
<dbReference type="Gene3D" id="3.10.490.20">
    <property type="match status" value="1"/>
</dbReference>